<dbReference type="RefSeq" id="XP_007937896.1">
    <property type="nucleotide sequence ID" value="XM_007939705.1"/>
</dbReference>
<evidence type="ECO:0000256" key="5">
    <source>
        <dbReference type="ARBA" id="ARBA00004510"/>
    </source>
</evidence>
<organism evidence="28 29">
    <name type="scientific">Orycteropus afer afer</name>
    <dbReference type="NCBI Taxonomy" id="1230840"/>
    <lineage>
        <taxon>Eukaryota</taxon>
        <taxon>Metazoa</taxon>
        <taxon>Chordata</taxon>
        <taxon>Craniata</taxon>
        <taxon>Vertebrata</taxon>
        <taxon>Euteleostomi</taxon>
        <taxon>Mammalia</taxon>
        <taxon>Eutheria</taxon>
        <taxon>Afrotheria</taxon>
        <taxon>Tubulidentata</taxon>
        <taxon>Orycteropodidae</taxon>
        <taxon>Orycteropus</taxon>
    </lineage>
</organism>
<evidence type="ECO:0000256" key="4">
    <source>
        <dbReference type="ARBA" id="ARBA00004466"/>
    </source>
</evidence>
<evidence type="ECO:0000256" key="3">
    <source>
        <dbReference type="ARBA" id="ARBA00004419"/>
    </source>
</evidence>
<dbReference type="GO" id="GO:0031410">
    <property type="term" value="C:cytoplasmic vesicle"/>
    <property type="evidence" value="ECO:0007669"/>
    <property type="project" value="UniProtKB-KW"/>
</dbReference>
<dbReference type="Proteomes" id="UP000694850">
    <property type="component" value="Unplaced"/>
</dbReference>
<dbReference type="FunFam" id="2.60.120.920:FF:000004">
    <property type="entry name" value="Butyrophilin subfamily 1 member A1"/>
    <property type="match status" value="1"/>
</dbReference>
<protein>
    <recommendedName>
        <fullName evidence="22">Pyrin</fullName>
    </recommendedName>
</protein>
<feature type="region of interest" description="Disordered" evidence="23">
    <location>
        <begin position="282"/>
        <end position="360"/>
    </location>
</feature>
<feature type="compositionally biased region" description="Basic and acidic residues" evidence="23">
    <location>
        <begin position="225"/>
        <end position="234"/>
    </location>
</feature>
<dbReference type="GO" id="GO:0001726">
    <property type="term" value="C:ruffle"/>
    <property type="evidence" value="ECO:0007669"/>
    <property type="project" value="UniProtKB-SubCell"/>
</dbReference>
<keyword evidence="19" id="KW-0966">Cell projection</keyword>
<evidence type="ECO:0000256" key="23">
    <source>
        <dbReference type="SAM" id="MobiDB-lite"/>
    </source>
</evidence>
<evidence type="ECO:0000259" key="25">
    <source>
        <dbReference type="SMART" id="SM00449"/>
    </source>
</evidence>
<dbReference type="SMART" id="SM00589">
    <property type="entry name" value="PRY"/>
    <property type="match status" value="1"/>
</dbReference>
<keyword evidence="10" id="KW-0479">Metal-binding</keyword>
<evidence type="ECO:0000256" key="6">
    <source>
        <dbReference type="ARBA" id="ARBA00022490"/>
    </source>
</evidence>
<evidence type="ECO:0000259" key="27">
    <source>
        <dbReference type="SMART" id="SM01289"/>
    </source>
</evidence>
<feature type="domain" description="SPRY-associated" evidence="26">
    <location>
        <begin position="652"/>
        <end position="704"/>
    </location>
</feature>
<dbReference type="InterPro" id="IPR006574">
    <property type="entry name" value="PRY"/>
</dbReference>
<dbReference type="PRINTS" id="PR01407">
    <property type="entry name" value="BUTYPHLNCDUF"/>
</dbReference>
<feature type="compositionally biased region" description="Low complexity" evidence="23">
    <location>
        <begin position="209"/>
        <end position="218"/>
    </location>
</feature>
<dbReference type="Pfam" id="PF02758">
    <property type="entry name" value="PYRIN"/>
    <property type="match status" value="1"/>
</dbReference>
<reference evidence="29" key="1">
    <citation type="submission" date="2025-08" db="UniProtKB">
        <authorList>
            <consortium name="RefSeq"/>
        </authorList>
    </citation>
    <scope>IDENTIFICATION</scope>
</reference>
<dbReference type="InterPro" id="IPR011029">
    <property type="entry name" value="DEATH-like_dom_sf"/>
</dbReference>
<dbReference type="GO" id="GO:0008270">
    <property type="term" value="F:zinc ion binding"/>
    <property type="evidence" value="ECO:0007669"/>
    <property type="project" value="UniProtKB-KW"/>
</dbReference>
<dbReference type="Gene3D" id="1.10.533.10">
    <property type="entry name" value="Death Domain, Fas"/>
    <property type="match status" value="1"/>
</dbReference>
<gene>
    <name evidence="29" type="primary">MEFV</name>
</gene>
<dbReference type="SUPFAM" id="SSF57845">
    <property type="entry name" value="B-box zinc-binding domain"/>
    <property type="match status" value="1"/>
</dbReference>
<evidence type="ECO:0000256" key="19">
    <source>
        <dbReference type="ARBA" id="ARBA00023273"/>
    </source>
</evidence>
<dbReference type="InterPro" id="IPR004020">
    <property type="entry name" value="DAPIN"/>
</dbReference>
<evidence type="ECO:0000256" key="7">
    <source>
        <dbReference type="ARBA" id="ARBA00022553"/>
    </source>
</evidence>
<evidence type="ECO:0000313" key="28">
    <source>
        <dbReference type="Proteomes" id="UP000694850"/>
    </source>
</evidence>
<keyword evidence="15" id="KW-0395">Inflammatory response</keyword>
<evidence type="ECO:0000256" key="1">
    <source>
        <dbReference type="ARBA" id="ARBA00004123"/>
    </source>
</evidence>
<keyword evidence="28" id="KW-1185">Reference proteome</keyword>
<evidence type="ECO:0000256" key="9">
    <source>
        <dbReference type="ARBA" id="ARBA00022701"/>
    </source>
</evidence>
<dbReference type="SMART" id="SM00336">
    <property type="entry name" value="BBOX"/>
    <property type="match status" value="1"/>
</dbReference>
<dbReference type="GO" id="GO:0005634">
    <property type="term" value="C:nucleus"/>
    <property type="evidence" value="ECO:0007669"/>
    <property type="project" value="UniProtKB-SubCell"/>
</dbReference>
<dbReference type="Pfam" id="PF13765">
    <property type="entry name" value="PRY"/>
    <property type="match status" value="1"/>
</dbReference>
<dbReference type="GO" id="GO:0045087">
    <property type="term" value="P:innate immune response"/>
    <property type="evidence" value="ECO:0007669"/>
    <property type="project" value="UniProtKB-KW"/>
</dbReference>
<evidence type="ECO:0000256" key="13">
    <source>
        <dbReference type="ARBA" id="ARBA00022859"/>
    </source>
</evidence>
<evidence type="ECO:0000256" key="2">
    <source>
        <dbReference type="ARBA" id="ARBA00004245"/>
    </source>
</evidence>
<keyword evidence="14" id="KW-0175">Coiled coil</keyword>
<keyword evidence="9" id="KW-0493">Microtubule</keyword>
<evidence type="ECO:0000259" key="26">
    <source>
        <dbReference type="SMART" id="SM00589"/>
    </source>
</evidence>
<feature type="compositionally biased region" description="Basic and acidic residues" evidence="23">
    <location>
        <begin position="146"/>
        <end position="155"/>
    </location>
</feature>
<feature type="domain" description="B box-type" evidence="24">
    <location>
        <begin position="425"/>
        <end position="467"/>
    </location>
</feature>
<dbReference type="Pfam" id="PF00643">
    <property type="entry name" value="zf-B_box"/>
    <property type="match status" value="1"/>
</dbReference>
<dbReference type="SMART" id="SM01289">
    <property type="entry name" value="PYRIN"/>
    <property type="match status" value="1"/>
</dbReference>
<dbReference type="InterPro" id="IPR003877">
    <property type="entry name" value="SPRY_dom"/>
</dbReference>
<dbReference type="GO" id="GO:0005776">
    <property type="term" value="C:autophagosome"/>
    <property type="evidence" value="ECO:0007669"/>
    <property type="project" value="UniProtKB-SubCell"/>
</dbReference>
<evidence type="ECO:0000256" key="17">
    <source>
        <dbReference type="ARBA" id="ARBA00023212"/>
    </source>
</evidence>
<dbReference type="PANTHER" id="PTHR24103">
    <property type="entry name" value="E3 UBIQUITIN-PROTEIN LIGASE TRIM"/>
    <property type="match status" value="1"/>
</dbReference>
<dbReference type="FunFam" id="1.10.533.10:FF:000048">
    <property type="entry name" value="MEFV, pyrin innate immunity regulator"/>
    <property type="match status" value="1"/>
</dbReference>
<keyword evidence="17" id="KW-0206">Cytoskeleton</keyword>
<name>A0A8B6ZVA6_ORYAF</name>
<keyword evidence="16" id="KW-0009">Actin-binding</keyword>
<dbReference type="Gene3D" id="2.60.120.920">
    <property type="match status" value="1"/>
</dbReference>
<evidence type="ECO:0000256" key="21">
    <source>
        <dbReference type="ARBA" id="ARBA00066012"/>
    </source>
</evidence>
<feature type="compositionally biased region" description="Polar residues" evidence="23">
    <location>
        <begin position="100"/>
        <end position="109"/>
    </location>
</feature>
<evidence type="ECO:0000256" key="10">
    <source>
        <dbReference type="ARBA" id="ARBA00022723"/>
    </source>
</evidence>
<keyword evidence="8" id="KW-0399">Innate immunity</keyword>
<dbReference type="InterPro" id="IPR050143">
    <property type="entry name" value="TRIM/RBCC"/>
</dbReference>
<feature type="domain" description="SPRY" evidence="25">
    <location>
        <begin position="705"/>
        <end position="831"/>
    </location>
</feature>
<keyword evidence="11" id="KW-0863">Zinc-finger</keyword>
<keyword evidence="6" id="KW-0963">Cytoplasm</keyword>
<dbReference type="Pfam" id="PF00622">
    <property type="entry name" value="SPRY"/>
    <property type="match status" value="1"/>
</dbReference>
<feature type="compositionally biased region" description="Polar residues" evidence="23">
    <location>
        <begin position="188"/>
        <end position="208"/>
    </location>
</feature>
<dbReference type="SMART" id="SM00449">
    <property type="entry name" value="SPRY"/>
    <property type="match status" value="1"/>
</dbReference>
<dbReference type="CDD" id="cd08321">
    <property type="entry name" value="Pyrin_ASC-like"/>
    <property type="match status" value="1"/>
</dbReference>
<keyword evidence="12" id="KW-0862">Zinc</keyword>
<evidence type="ECO:0000256" key="12">
    <source>
        <dbReference type="ARBA" id="ARBA00022833"/>
    </source>
</evidence>
<keyword evidence="13" id="KW-0391">Immunity</keyword>
<dbReference type="GO" id="GO:0005874">
    <property type="term" value="C:microtubule"/>
    <property type="evidence" value="ECO:0007669"/>
    <property type="project" value="UniProtKB-KW"/>
</dbReference>
<evidence type="ECO:0000256" key="14">
    <source>
        <dbReference type="ARBA" id="ARBA00023054"/>
    </source>
</evidence>
<dbReference type="InterPro" id="IPR013320">
    <property type="entry name" value="ConA-like_dom_sf"/>
</dbReference>
<dbReference type="GO" id="GO:0050727">
    <property type="term" value="P:regulation of inflammatory response"/>
    <property type="evidence" value="ECO:0007669"/>
    <property type="project" value="UniProtKB-ARBA"/>
</dbReference>
<dbReference type="GeneID" id="103196053"/>
<evidence type="ECO:0000256" key="8">
    <source>
        <dbReference type="ARBA" id="ARBA00022588"/>
    </source>
</evidence>
<dbReference type="OrthoDB" id="9445371at2759"/>
<feature type="compositionally biased region" description="Basic and acidic residues" evidence="23">
    <location>
        <begin position="288"/>
        <end position="300"/>
    </location>
</feature>
<dbReference type="SUPFAM" id="SSF47986">
    <property type="entry name" value="DEATH domain"/>
    <property type="match status" value="1"/>
</dbReference>
<evidence type="ECO:0000256" key="15">
    <source>
        <dbReference type="ARBA" id="ARBA00023198"/>
    </source>
</evidence>
<dbReference type="InterPro" id="IPR003879">
    <property type="entry name" value="Butyrophylin_SPRY"/>
</dbReference>
<evidence type="ECO:0000256" key="16">
    <source>
        <dbReference type="ARBA" id="ARBA00023203"/>
    </source>
</evidence>
<evidence type="ECO:0000259" key="24">
    <source>
        <dbReference type="SMART" id="SM00336"/>
    </source>
</evidence>
<comment type="subunit">
    <text evidence="21">Homotrimer. Interacts (via the B box-type zinc finger) with PSTPIP1. Interacts (via the B30.2/SPRY domain) with several components of the inflammasome complex, including CASP1 p20 and p10 subunits, CASP5, PYCARD, NLRP1, NLRP2 and NLRP3, as well as with unprocessed IL1B; this interaction may lead to autophagic degradation of these proteins. Component of the AIM2 PANoptosome complex, a multiprotein complex that drives inflammatory cell death (PANoptosis). Interacts with NFKBIA and RELA. Interacts weakly with VASP and ACTR3. Interacts with active ULK1 (phosphorylated on 'Ser-317') and BECN1 simultaneously. Also interacts with ATG16L1 (via WD repeats), and with ATG8 family members, including GABARAP, GABARAPL1 and, to a lesser extent, GABARAPL2, MAP1LC3A/LC3A and MAP1LC3C/LC3C. Interacts with TRIM21. Interacts with YWHAB, YWHAE, YWHAG, YWHAH, YWHAQ and YWHAZ; the interaction is required for the down-regulation of pyrin pro-inflammatory activity.</text>
</comment>
<accession>A0A8B6ZVA6</accession>
<evidence type="ECO:0000256" key="18">
    <source>
        <dbReference type="ARBA" id="ARBA00023242"/>
    </source>
</evidence>
<dbReference type="GO" id="GO:0030027">
    <property type="term" value="C:lamellipodium"/>
    <property type="evidence" value="ECO:0007669"/>
    <property type="project" value="UniProtKB-SubCell"/>
</dbReference>
<comment type="subcellular location">
    <subcellularLocation>
        <location evidence="5">Cell projection</location>
        <location evidence="5">Lamellipodium</location>
    </subcellularLocation>
    <subcellularLocation>
        <location evidence="4">Cell projection</location>
        <location evidence="4">Ruffle</location>
    </subcellularLocation>
    <subcellularLocation>
        <location evidence="2">Cytoplasm</location>
        <location evidence="2">Cytoskeleton</location>
    </subcellularLocation>
    <subcellularLocation>
        <location evidence="3">Cytoplasmic vesicle</location>
        <location evidence="3">Autophagosome</location>
    </subcellularLocation>
    <subcellularLocation>
        <location evidence="1">Nucleus</location>
    </subcellularLocation>
</comment>
<dbReference type="GO" id="GO:0006954">
    <property type="term" value="P:inflammatory response"/>
    <property type="evidence" value="ECO:0007669"/>
    <property type="project" value="UniProtKB-KW"/>
</dbReference>
<keyword evidence="18" id="KW-0539">Nucleus</keyword>
<dbReference type="GO" id="GO:0003779">
    <property type="term" value="F:actin binding"/>
    <property type="evidence" value="ECO:0007669"/>
    <property type="project" value="UniProtKB-KW"/>
</dbReference>
<evidence type="ECO:0000256" key="22">
    <source>
        <dbReference type="ARBA" id="ARBA00071077"/>
    </source>
</evidence>
<keyword evidence="20" id="KW-0968">Cytoplasmic vesicle</keyword>
<dbReference type="AlphaFoldDB" id="A0A8B6ZVA6"/>
<dbReference type="CTD" id="4210"/>
<feature type="domain" description="Pyrin" evidence="27">
    <location>
        <begin position="5"/>
        <end position="88"/>
    </location>
</feature>
<evidence type="ECO:0000313" key="29">
    <source>
        <dbReference type="RefSeq" id="XP_007937896.1"/>
    </source>
</evidence>
<dbReference type="SUPFAM" id="SSF49899">
    <property type="entry name" value="Concanavalin A-like lectins/glucanases"/>
    <property type="match status" value="1"/>
</dbReference>
<proteinExistence type="predicted"/>
<evidence type="ECO:0000256" key="20">
    <source>
        <dbReference type="ARBA" id="ARBA00023329"/>
    </source>
</evidence>
<dbReference type="CDD" id="cd15813">
    <property type="entry name" value="SPRY_PRY_TRIM20"/>
    <property type="match status" value="1"/>
</dbReference>
<dbReference type="Gene3D" id="3.30.160.60">
    <property type="entry name" value="Classic Zinc Finger"/>
    <property type="match status" value="1"/>
</dbReference>
<sequence>MTKTPSDHLLDSLEELVPYEFEKFKFKLQNTSLEKDHRRIPRGLVQMARPVKLATLMVNHYGEEDAVRLTLQVLRAINQRLLAEELHKATGQDATPREGGTSSPAGSCSSEEDKPKSLKAPGSQEGEGAASLQSGQPQAGRGPQKKCQDRRRDQSLDGQGKPGARSMTLPSRKGPSLPVGRLPGEKGCTSSPSSSLRRNANSTSKLQDLSSCSLSGSLGRRHSKRTEGKQRPRSLELTFSSGEKGPLNPETLLTLQEMKIVSPDPIATPRAVATVDFEGLVAPGEASRSPERPMKQEGRAFRNTLTSVPLTAGEETPEHREPTAPSGEKQTRSPEAPGTLREPLDPEAPPSLGRKGPQNPEQLRLSLGLEACEGRPQERDPVDSTCVHDSSRCSEKQGALGSCSLSCPQGQVLLPKQQPGSLSPGSPPQCERHMKQLCLLFCEDHQKPVCLICSLSQEHRGHQLHPIEEAALDYQDQIHWQLEHLKELRKSGEEQKHQGDKETANFLKQIEAQKQKVRCQMRQLCHFLEKQEQLFVAWLEDLGQTIHQVGDKYGRRVSQDITVLNELIGELEAKQCQSVWELMQDIGVTLHRAKMVTIPEPWVTPSEVKEKMHLFYSKSEFIEKSIKRFSESLRSGMEAFIAPELLAVQAHAVDVVLDAETAHPNLTFSNDLKSVRLGKKGDRLPEGPETFDSCILALGSPTFCSGRQYWEVEVGDKTAWVLGVCKVSMSRKGSMTLSPENGYWVVMMTMRNEYQACTFPPTRLWVKNPPRRVGIFLDYEAGDISFYNVTAKSHMYTFTCCSPSEPLQPIFSPGKDDGGKNADPLTICVVRAQEPH</sequence>
<dbReference type="InterPro" id="IPR000315">
    <property type="entry name" value="Znf_B-box"/>
</dbReference>
<keyword evidence="7" id="KW-0597">Phosphoprotein</keyword>
<dbReference type="InterPro" id="IPR043136">
    <property type="entry name" value="B30.2/SPRY_sf"/>
</dbReference>
<evidence type="ECO:0000256" key="11">
    <source>
        <dbReference type="ARBA" id="ARBA00022771"/>
    </source>
</evidence>
<feature type="region of interest" description="Disordered" evidence="23">
    <location>
        <begin position="88"/>
        <end position="249"/>
    </location>
</feature>
<dbReference type="GO" id="GO:0032731">
    <property type="term" value="P:positive regulation of interleukin-1 beta production"/>
    <property type="evidence" value="ECO:0007669"/>
    <property type="project" value="UniProtKB-ARBA"/>
</dbReference>